<reference evidence="1 2" key="1">
    <citation type="journal article" date="2017" name="Sci. Rep.">
        <title>Revealing the Saline Adaptation Strategies of the Halophilic Bacterium Halomonas beimenensis through High-throughput Omics and Transposon Mutagenesis Approaches.</title>
        <authorList>
            <person name="Chen Y.H."/>
            <person name="Lin S.S."/>
            <person name="Shyu Y.T."/>
        </authorList>
    </citation>
    <scope>NUCLEOTIDE SEQUENCE [LARGE SCALE GENOMIC DNA]</scope>
    <source>
        <strain evidence="1 2">NTU-111</strain>
    </source>
</reference>
<dbReference type="EMBL" id="CP021435">
    <property type="protein sequence ID" value="ATJ82673.1"/>
    <property type="molecule type" value="Genomic_DNA"/>
</dbReference>
<proteinExistence type="predicted"/>
<organism evidence="1 2">
    <name type="scientific">Halomonas beimenensis</name>
    <dbReference type="NCBI Taxonomy" id="475662"/>
    <lineage>
        <taxon>Bacteria</taxon>
        <taxon>Pseudomonadati</taxon>
        <taxon>Pseudomonadota</taxon>
        <taxon>Gammaproteobacteria</taxon>
        <taxon>Oceanospirillales</taxon>
        <taxon>Halomonadaceae</taxon>
        <taxon>Halomonas</taxon>
    </lineage>
</organism>
<dbReference type="Pfam" id="PF13692">
    <property type="entry name" value="Glyco_trans_1_4"/>
    <property type="match status" value="1"/>
</dbReference>
<dbReference type="GO" id="GO:0016740">
    <property type="term" value="F:transferase activity"/>
    <property type="evidence" value="ECO:0007669"/>
    <property type="project" value="UniProtKB-KW"/>
</dbReference>
<gene>
    <name evidence="1" type="ORF">BEI_1686</name>
</gene>
<name>A0A291P6Y2_9GAMM</name>
<evidence type="ECO:0000313" key="2">
    <source>
        <dbReference type="Proteomes" id="UP000219993"/>
    </source>
</evidence>
<accession>A0A291P6Y2</accession>
<dbReference type="OrthoDB" id="9807209at2"/>
<sequence>MQEMTNSPALSTQNDYNLCHAESADAHRQKDRVLFVTTIEFRSPFNGGTVYSKGIYEALCANHEVDVVVLSNERFFKNDKIHKIVTFLKGVISSTPVNVIYHSGCSRVLQQDLSIYRHVFVDHLEAVLWVQKQKAKYILIAHNIEYKLANDKLRNPVLRQVFDLQKRLERYERNSFAQAAGVICISATEKDVIAQVNPRVSQLRPAFSETNIRYSHSEIPRFGFIGPASWLPNYRTVQSLIKDVFTRVRPPFQFVLAGSGWEAASLDFPAQTKHLGFVKDINEFWSNIDLLVAPIQQGAGVNIKICEALHHGVNVVSNSESIAAIFGNAPAPSNLWVADNPTEIAEVLNDIDMPFVRNPCDDFSQAALRLQLNQFLDDLDG</sequence>
<evidence type="ECO:0000313" key="1">
    <source>
        <dbReference type="EMBL" id="ATJ82673.1"/>
    </source>
</evidence>
<keyword evidence="2" id="KW-1185">Reference proteome</keyword>
<dbReference type="KEGG" id="hbe:BEI_1686"/>
<protein>
    <submittedName>
        <fullName evidence="1">Glycosyltransferase involved in cell wall bisynthesis</fullName>
    </submittedName>
</protein>
<dbReference type="Gene3D" id="3.40.50.2000">
    <property type="entry name" value="Glycogen Phosphorylase B"/>
    <property type="match status" value="2"/>
</dbReference>
<keyword evidence="1" id="KW-0808">Transferase</keyword>
<dbReference type="RefSeq" id="WP_097789085.1">
    <property type="nucleotide sequence ID" value="NZ_BAAADT010000033.1"/>
</dbReference>
<dbReference type="AlphaFoldDB" id="A0A291P6Y2"/>
<dbReference type="SUPFAM" id="SSF53756">
    <property type="entry name" value="UDP-Glycosyltransferase/glycogen phosphorylase"/>
    <property type="match status" value="1"/>
</dbReference>
<dbReference type="Proteomes" id="UP000219993">
    <property type="component" value="Chromosome"/>
</dbReference>